<dbReference type="AlphaFoldDB" id="A0A8A4ZAM8"/>
<dbReference type="KEGG" id="psic:J4E96_11815"/>
<dbReference type="EMBL" id="CP071868">
    <property type="protein sequence ID" value="QTE28079.1"/>
    <property type="molecule type" value="Genomic_DNA"/>
</dbReference>
<dbReference type="InterPro" id="IPR013785">
    <property type="entry name" value="Aldolase_TIM"/>
</dbReference>
<dbReference type="SUPFAM" id="SSF51366">
    <property type="entry name" value="Ribulose-phoshate binding barrel"/>
    <property type="match status" value="1"/>
</dbReference>
<evidence type="ECO:0000259" key="2">
    <source>
        <dbReference type="SMART" id="SM00934"/>
    </source>
</evidence>
<dbReference type="SMART" id="SM00934">
    <property type="entry name" value="OMPdecase"/>
    <property type="match status" value="1"/>
</dbReference>
<dbReference type="PANTHER" id="PTHR35039:SF3">
    <property type="entry name" value="3-KETO-L-GULONATE-6-PHOSPHATE DECARBOXYLASE SGBH-RELATED"/>
    <property type="match status" value="1"/>
</dbReference>
<dbReference type="InterPro" id="IPR011060">
    <property type="entry name" value="RibuloseP-bd_barrel"/>
</dbReference>
<keyword evidence="1" id="KW-0456">Lyase</keyword>
<name>A0A8A4ZAM8_9MICO</name>
<evidence type="ECO:0000313" key="3">
    <source>
        <dbReference type="EMBL" id="QTE28079.1"/>
    </source>
</evidence>
<evidence type="ECO:0000256" key="1">
    <source>
        <dbReference type="ARBA" id="ARBA00023239"/>
    </source>
</evidence>
<keyword evidence="4" id="KW-1185">Reference proteome</keyword>
<dbReference type="RefSeq" id="WP_227422308.1">
    <property type="nucleotide sequence ID" value="NZ_CP071868.1"/>
</dbReference>
<dbReference type="GO" id="GO:0004590">
    <property type="term" value="F:orotidine-5'-phosphate decarboxylase activity"/>
    <property type="evidence" value="ECO:0007669"/>
    <property type="project" value="InterPro"/>
</dbReference>
<feature type="domain" description="Orotidine 5'-phosphate decarboxylase" evidence="2">
    <location>
        <begin position="3"/>
        <end position="205"/>
    </location>
</feature>
<accession>A0A8A4ZAM8</accession>
<gene>
    <name evidence="3" type="ORF">J4E96_11815</name>
</gene>
<protein>
    <submittedName>
        <fullName evidence="3">Orotidine 5'-phosphate decarboxylase</fullName>
    </submittedName>
</protein>
<dbReference type="Proteomes" id="UP000663937">
    <property type="component" value="Chromosome"/>
</dbReference>
<dbReference type="Pfam" id="PF00215">
    <property type="entry name" value="OMPdecase"/>
    <property type="match status" value="1"/>
</dbReference>
<organism evidence="3 4">
    <name type="scientific">Pengzhenrongella sicca</name>
    <dbReference type="NCBI Taxonomy" id="2819238"/>
    <lineage>
        <taxon>Bacteria</taxon>
        <taxon>Bacillati</taxon>
        <taxon>Actinomycetota</taxon>
        <taxon>Actinomycetes</taxon>
        <taxon>Micrococcales</taxon>
        <taxon>Pengzhenrongella</taxon>
    </lineage>
</organism>
<dbReference type="InterPro" id="IPR001754">
    <property type="entry name" value="OMPdeCOase_dom"/>
</dbReference>
<reference evidence="3" key="1">
    <citation type="submission" date="2021-03" db="EMBL/GenBank/DDBJ databases">
        <title>Pengzhenrongella sicca gen. nov., sp. nov., a new member of suborder Micrococcineae isolated from High-Arctic tundra soil.</title>
        <authorList>
            <person name="Peng F."/>
        </authorList>
    </citation>
    <scope>NUCLEOTIDE SEQUENCE</scope>
    <source>
        <strain evidence="3">LRZ-2</strain>
    </source>
</reference>
<dbReference type="GO" id="GO:0019854">
    <property type="term" value="P:L-ascorbic acid catabolic process"/>
    <property type="evidence" value="ECO:0007669"/>
    <property type="project" value="TreeGrafter"/>
</dbReference>
<evidence type="ECO:0000313" key="4">
    <source>
        <dbReference type="Proteomes" id="UP000663937"/>
    </source>
</evidence>
<dbReference type="GO" id="GO:0033982">
    <property type="term" value="F:3-dehydro-L-gulonate-6-phosphate decarboxylase activity"/>
    <property type="evidence" value="ECO:0007669"/>
    <property type="project" value="TreeGrafter"/>
</dbReference>
<dbReference type="Gene3D" id="3.20.20.70">
    <property type="entry name" value="Aldolase class I"/>
    <property type="match status" value="1"/>
</dbReference>
<dbReference type="GO" id="GO:0006207">
    <property type="term" value="P:'de novo' pyrimidine nucleobase biosynthetic process"/>
    <property type="evidence" value="ECO:0007669"/>
    <property type="project" value="InterPro"/>
</dbReference>
<sequence length="222" mass="23058">MMQIQVALDRLPLDRAIAIASSIAPWVDGIEVGTSLVKEHGMSAVREVADAVAATTNGPWVHADLKTVDDAVTEVTAALAAGATSVSVLALASDTTIRAAIRTADERSAEVVLDLMLTDNSRRSELARWLPPHIRLGAHVGKDDQAGGTSVLDMLGDWATGRRLAVAGGLGLDHVPALRTIPDLRLVVGSAVTGASDPSGVARALDEARRLPAAVHPGPDVR</sequence>
<proteinExistence type="predicted"/>
<dbReference type="PANTHER" id="PTHR35039">
    <property type="entry name" value="3-KETO-L-GULONATE-6-PHOSPHATE DECARBOXYLASE SGBH-RELATED"/>
    <property type="match status" value="1"/>
</dbReference>